<protein>
    <submittedName>
        <fullName evidence="1">Uncharacterized protein</fullName>
    </submittedName>
</protein>
<reference evidence="1" key="1">
    <citation type="submission" date="2020-07" db="EMBL/GenBank/DDBJ databases">
        <title>Multicomponent nature underlies the extraordinary mechanical properties of spider dragline silk.</title>
        <authorList>
            <person name="Kono N."/>
            <person name="Nakamura H."/>
            <person name="Mori M."/>
            <person name="Yoshida Y."/>
            <person name="Ohtoshi R."/>
            <person name="Malay A.D."/>
            <person name="Moran D.A.P."/>
            <person name="Tomita M."/>
            <person name="Numata K."/>
            <person name="Arakawa K."/>
        </authorList>
    </citation>
    <scope>NUCLEOTIDE SEQUENCE</scope>
</reference>
<dbReference type="Proteomes" id="UP000887116">
    <property type="component" value="Unassembled WGS sequence"/>
</dbReference>
<dbReference type="OrthoDB" id="8363150at2759"/>
<dbReference type="EMBL" id="BMAO01001468">
    <property type="protein sequence ID" value="GFQ73621.1"/>
    <property type="molecule type" value="Genomic_DNA"/>
</dbReference>
<evidence type="ECO:0000313" key="2">
    <source>
        <dbReference type="Proteomes" id="UP000887116"/>
    </source>
</evidence>
<name>A0A8X6KHV3_TRICU</name>
<evidence type="ECO:0000313" key="1">
    <source>
        <dbReference type="EMBL" id="GFQ73621.1"/>
    </source>
</evidence>
<sequence>MSDAFRNKQILAVQMAEYLSIFLGHEYNGYYSKKVMQDNLKKLFLKKDLIDNLSSNLGAQSSLMLIIKYFLRKEMSEREFDNLTSMLEDKNMIDNLKHIDDINNVLPHTLECNGYSTFLGLREIFDLKTAASDISNLHLLLANNRLFYRFRGIPIRVLRKICSTKLYEDCASVDEVLAFFDCLDNKSKNKNILDNLIVAFEKDPDATNALLNSKLFNSRGEVLQMLSDKRFDGNKVREVLNRINLWRTLQKNDMVFDINEYIESKLSFVFDPQCTEIAFRLHTNAYALCNKIDQQKKRAFSRMLIYFDFCSEKS</sequence>
<accession>A0A8X6KHV3</accession>
<dbReference type="AlphaFoldDB" id="A0A8X6KHV3"/>
<organism evidence="1 2">
    <name type="scientific">Trichonephila clavata</name>
    <name type="common">Joro spider</name>
    <name type="synonym">Nephila clavata</name>
    <dbReference type="NCBI Taxonomy" id="2740835"/>
    <lineage>
        <taxon>Eukaryota</taxon>
        <taxon>Metazoa</taxon>
        <taxon>Ecdysozoa</taxon>
        <taxon>Arthropoda</taxon>
        <taxon>Chelicerata</taxon>
        <taxon>Arachnida</taxon>
        <taxon>Araneae</taxon>
        <taxon>Araneomorphae</taxon>
        <taxon>Entelegynae</taxon>
        <taxon>Araneoidea</taxon>
        <taxon>Nephilidae</taxon>
        <taxon>Trichonephila</taxon>
    </lineage>
</organism>
<proteinExistence type="predicted"/>
<keyword evidence="2" id="KW-1185">Reference proteome</keyword>
<gene>
    <name evidence="1" type="primary">EA652_0936</name>
    <name evidence="1" type="ORF">TNCT_438961</name>
</gene>
<comment type="caution">
    <text evidence="1">The sequence shown here is derived from an EMBL/GenBank/DDBJ whole genome shotgun (WGS) entry which is preliminary data.</text>
</comment>